<dbReference type="SUPFAM" id="SSF53098">
    <property type="entry name" value="Ribonuclease H-like"/>
    <property type="match status" value="1"/>
</dbReference>
<reference evidence="3" key="1">
    <citation type="submission" date="2013-07" db="EMBL/GenBank/DDBJ databases">
        <authorList>
            <person name="McIlroy S."/>
        </authorList>
    </citation>
    <scope>NUCLEOTIDE SEQUENCE [LARGE SCALE GENOMIC DNA]</scope>
    <source>
        <strain evidence="3">Run_A_D11</strain>
    </source>
</reference>
<keyword evidence="4" id="KW-1185">Reference proteome</keyword>
<dbReference type="Proteomes" id="UP000035760">
    <property type="component" value="Unassembled WGS sequence"/>
</dbReference>
<evidence type="ECO:0000313" key="4">
    <source>
        <dbReference type="Proteomes" id="UP000035760"/>
    </source>
</evidence>
<dbReference type="GO" id="GO:0006313">
    <property type="term" value="P:DNA transposition"/>
    <property type="evidence" value="ECO:0007669"/>
    <property type="project" value="InterPro"/>
</dbReference>
<dbReference type="AlphaFoldDB" id="W6M6R8"/>
<dbReference type="EMBL" id="CBTJ020000020">
    <property type="protein sequence ID" value="CDI01410.1"/>
    <property type="molecule type" value="Genomic_DNA"/>
</dbReference>
<sequence>MGTVRRLAEEVGRGLKAALPRLRKTVVGKVALAVGAMIEVRSPNTAELATVLPLETQRQDMREQWLRRLLKNPLLVSATLLEPWARQALEQAHRNGQTVVLSLDQTDLGDRFAVLMLGVVVGDRTLPLAWRVAVGPANIGFSGQQAVLDQVRGWLPDGAAVLLLADRFYPSTALFEWLHGQGWQYRLRLKSNLSVDPGFGQIVTTGDLARGFTQRYLPNVRLFAHEVPTHLGILHEAGHQDPWIIAMNCPPTQATVRDDASRWCIEPTFSDVKRRGFQLEATQLQAPDRLDRLVLIMALAMHWCVRAGQEEARQHPPRSKKNPGTDRSPPLDL</sequence>
<dbReference type="InterPro" id="IPR002559">
    <property type="entry name" value="Transposase_11"/>
</dbReference>
<comment type="caution">
    <text evidence="3">The sequence shown here is derived from an EMBL/GenBank/DDBJ whole genome shotgun (WGS) entry which is preliminary data.</text>
</comment>
<dbReference type="STRING" id="1400863.BN873_150198"/>
<organism evidence="3 4">
    <name type="scientific">Candidatus Competibacter denitrificans Run_A_D11</name>
    <dbReference type="NCBI Taxonomy" id="1400863"/>
    <lineage>
        <taxon>Bacteria</taxon>
        <taxon>Pseudomonadati</taxon>
        <taxon>Pseudomonadota</taxon>
        <taxon>Gammaproteobacteria</taxon>
        <taxon>Candidatus Competibacteraceae</taxon>
        <taxon>Candidatus Competibacter</taxon>
    </lineage>
</organism>
<accession>W6M6R8</accession>
<feature type="domain" description="Transposase IS4-like" evidence="2">
    <location>
        <begin position="145"/>
        <end position="301"/>
    </location>
</feature>
<evidence type="ECO:0000313" key="3">
    <source>
        <dbReference type="EMBL" id="CDI01410.1"/>
    </source>
</evidence>
<name>W6M6R8_9GAMM</name>
<dbReference type="Pfam" id="PF01609">
    <property type="entry name" value="DDE_Tnp_1"/>
    <property type="match status" value="1"/>
</dbReference>
<dbReference type="InterPro" id="IPR012337">
    <property type="entry name" value="RNaseH-like_sf"/>
</dbReference>
<dbReference type="GO" id="GO:0004803">
    <property type="term" value="F:transposase activity"/>
    <property type="evidence" value="ECO:0007669"/>
    <property type="project" value="InterPro"/>
</dbReference>
<feature type="region of interest" description="Disordered" evidence="1">
    <location>
        <begin position="310"/>
        <end position="333"/>
    </location>
</feature>
<evidence type="ECO:0000259" key="2">
    <source>
        <dbReference type="Pfam" id="PF01609"/>
    </source>
</evidence>
<reference evidence="3" key="2">
    <citation type="submission" date="2014-03" db="EMBL/GenBank/DDBJ databases">
        <title>Candidatus Competibacter-lineage genomes retrieved from metagenomes reveal functional metabolic diversity.</title>
        <authorList>
            <person name="McIlroy S.J."/>
            <person name="Albertsen M."/>
            <person name="Andresen E.K."/>
            <person name="Saunders A.M."/>
            <person name="Kristiansen R."/>
            <person name="Stokholm-Bjerregaard M."/>
            <person name="Nielsen K.L."/>
            <person name="Nielsen P.H."/>
        </authorList>
    </citation>
    <scope>NUCLEOTIDE SEQUENCE</scope>
    <source>
        <strain evidence="3">Run_A_D11</strain>
    </source>
</reference>
<dbReference type="GO" id="GO:0003677">
    <property type="term" value="F:DNA binding"/>
    <property type="evidence" value="ECO:0007669"/>
    <property type="project" value="InterPro"/>
</dbReference>
<gene>
    <name evidence="3" type="ORF">BN873_150198</name>
</gene>
<evidence type="ECO:0000256" key="1">
    <source>
        <dbReference type="SAM" id="MobiDB-lite"/>
    </source>
</evidence>
<proteinExistence type="predicted"/>
<protein>
    <submittedName>
        <fullName evidence="3">Transposase</fullName>
    </submittedName>
</protein>